<dbReference type="SUPFAM" id="SSF50156">
    <property type="entry name" value="PDZ domain-like"/>
    <property type="match status" value="2"/>
</dbReference>
<accession>A0A4C1X6L7</accession>
<feature type="domain" description="PDZ" evidence="2">
    <location>
        <begin position="249"/>
        <end position="331"/>
    </location>
</feature>
<dbReference type="OrthoDB" id="418634at2759"/>
<feature type="domain" description="Reverse transcriptase" evidence="3">
    <location>
        <begin position="1"/>
        <end position="165"/>
    </location>
</feature>
<protein>
    <submittedName>
        <fullName evidence="4">Tight junction protein ZO-1</fullName>
    </submittedName>
</protein>
<dbReference type="InterPro" id="IPR000477">
    <property type="entry name" value="RT_dom"/>
</dbReference>
<dbReference type="Gene3D" id="2.30.42.10">
    <property type="match status" value="2"/>
</dbReference>
<name>A0A4C1X6L7_EUMVA</name>
<dbReference type="AlphaFoldDB" id="A0A4C1X6L7"/>
<feature type="region of interest" description="Disordered" evidence="1">
    <location>
        <begin position="361"/>
        <end position="403"/>
    </location>
</feature>
<evidence type="ECO:0000313" key="5">
    <source>
        <dbReference type="Proteomes" id="UP000299102"/>
    </source>
</evidence>
<keyword evidence="5" id="KW-1185">Reference proteome</keyword>
<dbReference type="GO" id="GO:0005923">
    <property type="term" value="C:bicellular tight junction"/>
    <property type="evidence" value="ECO:0007669"/>
    <property type="project" value="TreeGrafter"/>
</dbReference>
<dbReference type="PANTHER" id="PTHR13865">
    <property type="entry name" value="TIGHT JUNCTION PROTEIN"/>
    <property type="match status" value="1"/>
</dbReference>
<dbReference type="EMBL" id="BGZK01000761">
    <property type="protein sequence ID" value="GBP59446.1"/>
    <property type="molecule type" value="Genomic_DNA"/>
</dbReference>
<dbReference type="InterPro" id="IPR001478">
    <property type="entry name" value="PDZ"/>
</dbReference>
<evidence type="ECO:0000259" key="2">
    <source>
        <dbReference type="PROSITE" id="PS50106"/>
    </source>
</evidence>
<dbReference type="PANTHER" id="PTHR13865:SF28">
    <property type="entry name" value="POLYCHAETOID, ISOFORM O"/>
    <property type="match status" value="1"/>
</dbReference>
<dbReference type="InterPro" id="IPR036034">
    <property type="entry name" value="PDZ_sf"/>
</dbReference>
<feature type="domain" description="PDZ" evidence="2">
    <location>
        <begin position="150"/>
        <end position="237"/>
    </location>
</feature>
<dbReference type="Pfam" id="PF00078">
    <property type="entry name" value="RVT_1"/>
    <property type="match status" value="1"/>
</dbReference>
<sequence length="403" mass="43925">MLALSLCNIFLEPGRIREMQLAYFAISKAFDCVHHETLIGKLRHYGVTGRALDLLKSYLSNRVQRVDVNGKKSSGSIVHMGVPQGSILGPFLLVYINDLPSLVKDAHEIVLFADDTSLLFKVKRRQPTYDDVNNAISKTTERSGGWETHRVRLNRVAGYGFGIAVSGGRDNPHFASGDPSIAISDVLLGGPAEDKLQVNDRIVSVNGISLENVEYARAVQVLRESGAAVALVVRRRAPAPPPTAPTTIKVALARNGKKEDFGIVLGCKLYIKELTLRAREQLNQAGQGLCEGDVVARINNTAVTDAMTLKEARKLIESCKDRLNLTVTRELIREETVSNGNYQNNYNTIGADPLSSPYSSSGQNLYVAGPVRGGAPAGDLRRGPLSPDHDQPPRPPPPRNEDY</sequence>
<organism evidence="4 5">
    <name type="scientific">Eumeta variegata</name>
    <name type="common">Bagworm moth</name>
    <name type="synonym">Eumeta japonica</name>
    <dbReference type="NCBI Taxonomy" id="151549"/>
    <lineage>
        <taxon>Eukaryota</taxon>
        <taxon>Metazoa</taxon>
        <taxon>Ecdysozoa</taxon>
        <taxon>Arthropoda</taxon>
        <taxon>Hexapoda</taxon>
        <taxon>Insecta</taxon>
        <taxon>Pterygota</taxon>
        <taxon>Neoptera</taxon>
        <taxon>Endopterygota</taxon>
        <taxon>Lepidoptera</taxon>
        <taxon>Glossata</taxon>
        <taxon>Ditrysia</taxon>
        <taxon>Tineoidea</taxon>
        <taxon>Psychidae</taxon>
        <taxon>Oiketicinae</taxon>
        <taxon>Eumeta</taxon>
    </lineage>
</organism>
<dbReference type="Pfam" id="PF00595">
    <property type="entry name" value="PDZ"/>
    <property type="match status" value="1"/>
</dbReference>
<dbReference type="Proteomes" id="UP000299102">
    <property type="component" value="Unassembled WGS sequence"/>
</dbReference>
<gene>
    <name evidence="4" type="primary">Tjp1</name>
    <name evidence="4" type="ORF">EVAR_80773_1</name>
</gene>
<evidence type="ECO:0000256" key="1">
    <source>
        <dbReference type="SAM" id="MobiDB-lite"/>
    </source>
</evidence>
<feature type="compositionally biased region" description="Pro residues" evidence="1">
    <location>
        <begin position="393"/>
        <end position="403"/>
    </location>
</feature>
<dbReference type="STRING" id="151549.A0A4C1X6L7"/>
<dbReference type="PROSITE" id="PS50106">
    <property type="entry name" value="PDZ"/>
    <property type="match status" value="2"/>
</dbReference>
<feature type="compositionally biased region" description="Basic and acidic residues" evidence="1">
    <location>
        <begin position="379"/>
        <end position="392"/>
    </location>
</feature>
<dbReference type="CDD" id="cd06728">
    <property type="entry name" value="PDZ2_ZO1-like_ds"/>
    <property type="match status" value="1"/>
</dbReference>
<dbReference type="SMART" id="SM00228">
    <property type="entry name" value="PDZ"/>
    <property type="match status" value="2"/>
</dbReference>
<evidence type="ECO:0000259" key="3">
    <source>
        <dbReference type="PROSITE" id="PS50878"/>
    </source>
</evidence>
<dbReference type="GO" id="GO:0150105">
    <property type="term" value="P:protein localization to cell-cell junction"/>
    <property type="evidence" value="ECO:0007669"/>
    <property type="project" value="TreeGrafter"/>
</dbReference>
<reference evidence="4 5" key="1">
    <citation type="journal article" date="2019" name="Commun. Biol.">
        <title>The bagworm genome reveals a unique fibroin gene that provides high tensile strength.</title>
        <authorList>
            <person name="Kono N."/>
            <person name="Nakamura H."/>
            <person name="Ohtoshi R."/>
            <person name="Tomita M."/>
            <person name="Numata K."/>
            <person name="Arakawa K."/>
        </authorList>
    </citation>
    <scope>NUCLEOTIDE SEQUENCE [LARGE SCALE GENOMIC DNA]</scope>
</reference>
<evidence type="ECO:0000313" key="4">
    <source>
        <dbReference type="EMBL" id="GBP59446.1"/>
    </source>
</evidence>
<dbReference type="GO" id="GO:0045216">
    <property type="term" value="P:cell-cell junction organization"/>
    <property type="evidence" value="ECO:0007669"/>
    <property type="project" value="TreeGrafter"/>
</dbReference>
<dbReference type="CDD" id="cd06727">
    <property type="entry name" value="PDZ1_ZO1-like"/>
    <property type="match status" value="1"/>
</dbReference>
<dbReference type="FunFam" id="2.30.42.10:FF:000029">
    <property type="entry name" value="tight junction protein ZO-1 isoform X1"/>
    <property type="match status" value="1"/>
</dbReference>
<comment type="caution">
    <text evidence="4">The sequence shown here is derived from an EMBL/GenBank/DDBJ whole genome shotgun (WGS) entry which is preliminary data.</text>
</comment>
<dbReference type="GO" id="GO:0098609">
    <property type="term" value="P:cell-cell adhesion"/>
    <property type="evidence" value="ECO:0007669"/>
    <property type="project" value="TreeGrafter"/>
</dbReference>
<dbReference type="PROSITE" id="PS50878">
    <property type="entry name" value="RT_POL"/>
    <property type="match status" value="1"/>
</dbReference>
<dbReference type="GO" id="GO:0005886">
    <property type="term" value="C:plasma membrane"/>
    <property type="evidence" value="ECO:0007669"/>
    <property type="project" value="TreeGrafter"/>
</dbReference>
<proteinExistence type="predicted"/>
<dbReference type="GO" id="GO:0050839">
    <property type="term" value="F:cell adhesion molecule binding"/>
    <property type="evidence" value="ECO:0007669"/>
    <property type="project" value="TreeGrafter"/>
</dbReference>